<dbReference type="Pfam" id="PF07963">
    <property type="entry name" value="N_methyl"/>
    <property type="match status" value="1"/>
</dbReference>
<proteinExistence type="predicted"/>
<dbReference type="SUPFAM" id="SSF54523">
    <property type="entry name" value="Pili subunits"/>
    <property type="match status" value="1"/>
</dbReference>
<protein>
    <submittedName>
        <fullName evidence="3">Type IV pilus assembly protein PilE</fullName>
    </submittedName>
</protein>
<keyword evidence="1" id="KW-0488">Methylation</keyword>
<dbReference type="STRING" id="34027.SAMN05421829_101259"/>
<dbReference type="RefSeq" id="WP_076600286.1">
    <property type="nucleotide sequence ID" value="NZ_FTMD01000001.1"/>
</dbReference>
<keyword evidence="4" id="KW-1185">Reference proteome</keyword>
<dbReference type="PANTHER" id="PTHR30093:SF47">
    <property type="entry name" value="TYPE IV PILUS NON-CORE MINOR PILIN PILE"/>
    <property type="match status" value="1"/>
</dbReference>
<dbReference type="PANTHER" id="PTHR30093">
    <property type="entry name" value="GENERAL SECRETION PATHWAY PROTEIN G"/>
    <property type="match status" value="1"/>
</dbReference>
<dbReference type="OrthoDB" id="8592370at2"/>
<dbReference type="Pfam" id="PF16732">
    <property type="entry name" value="ComP_DUS"/>
    <property type="match status" value="1"/>
</dbReference>
<organism evidence="3 4">
    <name type="scientific">Aromatoleum tolulyticum</name>
    <dbReference type="NCBI Taxonomy" id="34027"/>
    <lineage>
        <taxon>Bacteria</taxon>
        <taxon>Pseudomonadati</taxon>
        <taxon>Pseudomonadota</taxon>
        <taxon>Betaproteobacteria</taxon>
        <taxon>Rhodocyclales</taxon>
        <taxon>Rhodocyclaceae</taxon>
        <taxon>Aromatoleum</taxon>
    </lineage>
</organism>
<dbReference type="Gene3D" id="3.30.700.10">
    <property type="entry name" value="Glycoprotein, Type 4 Pilin"/>
    <property type="match status" value="1"/>
</dbReference>
<name>A0A1N6NEB9_9RHOO</name>
<gene>
    <name evidence="3" type="ORF">SAMN05421829_101259</name>
</gene>
<dbReference type="InterPro" id="IPR031982">
    <property type="entry name" value="PilE-like"/>
</dbReference>
<dbReference type="AlphaFoldDB" id="A0A1N6NEB9"/>
<keyword evidence="2" id="KW-0812">Transmembrane</keyword>
<dbReference type="GO" id="GO:0015628">
    <property type="term" value="P:protein secretion by the type II secretion system"/>
    <property type="evidence" value="ECO:0007669"/>
    <property type="project" value="InterPro"/>
</dbReference>
<evidence type="ECO:0000313" key="3">
    <source>
        <dbReference type="EMBL" id="SIP90419.1"/>
    </source>
</evidence>
<dbReference type="NCBIfam" id="TIGR02532">
    <property type="entry name" value="IV_pilin_GFxxxE"/>
    <property type="match status" value="1"/>
</dbReference>
<accession>A0A1N6NEB9</accession>
<evidence type="ECO:0000313" key="4">
    <source>
        <dbReference type="Proteomes" id="UP000186819"/>
    </source>
</evidence>
<keyword evidence="2" id="KW-0472">Membrane</keyword>
<sequence length="159" mass="16994">MTYDIFSARVGHRGNARRAAAGFTLIELLIAVAIVAILAAIAIPSYTGYVQRSRISEAINELATLRMRLEQYYQDNRNYGSTGSACGVAAPSSDAFDITCNNGGGSNQTFLATATGKASRNMAGFTFTINHDNLRQTTAFPGASSLPRDCWLLRAGDSC</sequence>
<feature type="transmembrane region" description="Helical" evidence="2">
    <location>
        <begin position="20"/>
        <end position="43"/>
    </location>
</feature>
<dbReference type="Proteomes" id="UP000186819">
    <property type="component" value="Unassembled WGS sequence"/>
</dbReference>
<evidence type="ECO:0000256" key="2">
    <source>
        <dbReference type="SAM" id="Phobius"/>
    </source>
</evidence>
<reference evidence="4" key="1">
    <citation type="submission" date="2017-01" db="EMBL/GenBank/DDBJ databases">
        <authorList>
            <person name="Varghese N."/>
            <person name="Submissions S."/>
        </authorList>
    </citation>
    <scope>NUCLEOTIDE SEQUENCE [LARGE SCALE GENOMIC DNA]</scope>
    <source>
        <strain evidence="4">ATCC 51758</strain>
    </source>
</reference>
<dbReference type="InterPro" id="IPR045584">
    <property type="entry name" value="Pilin-like"/>
</dbReference>
<dbReference type="EMBL" id="FTMD01000001">
    <property type="protein sequence ID" value="SIP90419.1"/>
    <property type="molecule type" value="Genomic_DNA"/>
</dbReference>
<keyword evidence="2" id="KW-1133">Transmembrane helix</keyword>
<dbReference type="InterPro" id="IPR012902">
    <property type="entry name" value="N_methyl_site"/>
</dbReference>
<evidence type="ECO:0000256" key="1">
    <source>
        <dbReference type="ARBA" id="ARBA00022481"/>
    </source>
</evidence>
<dbReference type="GO" id="GO:0015627">
    <property type="term" value="C:type II protein secretion system complex"/>
    <property type="evidence" value="ECO:0007669"/>
    <property type="project" value="InterPro"/>
</dbReference>
<dbReference type="InterPro" id="IPR000983">
    <property type="entry name" value="Bac_GSPG_pilin"/>
</dbReference>
<dbReference type="PROSITE" id="PS00409">
    <property type="entry name" value="PROKAR_NTER_METHYL"/>
    <property type="match status" value="1"/>
</dbReference>
<dbReference type="GO" id="GO:0043683">
    <property type="term" value="P:type IV pilus assembly"/>
    <property type="evidence" value="ECO:0007669"/>
    <property type="project" value="InterPro"/>
</dbReference>
<dbReference type="PRINTS" id="PR00813">
    <property type="entry name" value="BCTERIALGSPG"/>
</dbReference>